<dbReference type="GO" id="GO:0008146">
    <property type="term" value="F:sulfotransferase activity"/>
    <property type="evidence" value="ECO:0007669"/>
    <property type="project" value="InterPro"/>
</dbReference>
<evidence type="ECO:0000256" key="3">
    <source>
        <dbReference type="RuleBase" id="RU361155"/>
    </source>
</evidence>
<dbReference type="Gene3D" id="3.40.50.300">
    <property type="entry name" value="P-loop containing nucleotide triphosphate hydrolases"/>
    <property type="match status" value="1"/>
</dbReference>
<dbReference type="Proteomes" id="UP000636709">
    <property type="component" value="Unassembled WGS sequence"/>
</dbReference>
<evidence type="ECO:0000256" key="2">
    <source>
        <dbReference type="ARBA" id="ARBA00022679"/>
    </source>
</evidence>
<sequence>MLLQDTFKPRKEDIILATQPKCGTTWLKALAFTITNRSRYSFSEHPLITTNPQYLVPFIEIPDPGRDHTYLETIPSPRLLSTHLPLSMLPPETSLRGCRWHFENKIVKGSNIELDKAFDMFCEGFSPSGPFWNHCLEYWKESLARPNEVLFLKYEELKSHPEQVVRQLAEFLGVPLTAEEESSGVAEEVVKLCSFENLTSLTVNQTGGVDHGNKIFVENSVFFRKGKVGDWANHMSVEMAEKLDRVIEEKLKGSGLSF</sequence>
<dbReference type="InterPro" id="IPR000863">
    <property type="entry name" value="Sulfotransferase_dom"/>
</dbReference>
<dbReference type="Pfam" id="PF00685">
    <property type="entry name" value="Sulfotransfer_1"/>
    <property type="match status" value="1"/>
</dbReference>
<keyword evidence="6" id="KW-1185">Reference proteome</keyword>
<dbReference type="SUPFAM" id="SSF52540">
    <property type="entry name" value="P-loop containing nucleoside triphosphate hydrolases"/>
    <property type="match status" value="1"/>
</dbReference>
<evidence type="ECO:0000313" key="5">
    <source>
        <dbReference type="EMBL" id="KAF8696130.1"/>
    </source>
</evidence>
<dbReference type="PANTHER" id="PTHR11783">
    <property type="entry name" value="SULFOTRANSFERASE SULT"/>
    <property type="match status" value="1"/>
</dbReference>
<name>A0A835BDV6_9POAL</name>
<accession>A0A835BDV6</accession>
<evidence type="ECO:0000313" key="6">
    <source>
        <dbReference type="Proteomes" id="UP000636709"/>
    </source>
</evidence>
<evidence type="ECO:0000259" key="4">
    <source>
        <dbReference type="Pfam" id="PF00685"/>
    </source>
</evidence>
<dbReference type="AlphaFoldDB" id="A0A835BDV6"/>
<reference evidence="5" key="1">
    <citation type="submission" date="2020-07" db="EMBL/GenBank/DDBJ databases">
        <title>Genome sequence and genetic diversity analysis of an under-domesticated orphan crop, white fonio (Digitaria exilis).</title>
        <authorList>
            <person name="Bennetzen J.L."/>
            <person name="Chen S."/>
            <person name="Ma X."/>
            <person name="Wang X."/>
            <person name="Yssel A.E.J."/>
            <person name="Chaluvadi S.R."/>
            <person name="Johnson M."/>
            <person name="Gangashetty P."/>
            <person name="Hamidou F."/>
            <person name="Sanogo M.D."/>
            <person name="Zwaenepoel A."/>
            <person name="Wallace J."/>
            <person name="Van De Peer Y."/>
            <person name="Van Deynze A."/>
        </authorList>
    </citation>
    <scope>NUCLEOTIDE SEQUENCE</scope>
    <source>
        <tissue evidence="5">Leaves</tissue>
    </source>
</reference>
<protein>
    <recommendedName>
        <fullName evidence="3">Sulfotransferase</fullName>
        <ecNumber evidence="3">2.8.2.-</ecNumber>
    </recommendedName>
</protein>
<keyword evidence="2 3" id="KW-0808">Transferase</keyword>
<organism evidence="5 6">
    <name type="scientific">Digitaria exilis</name>
    <dbReference type="NCBI Taxonomy" id="1010633"/>
    <lineage>
        <taxon>Eukaryota</taxon>
        <taxon>Viridiplantae</taxon>
        <taxon>Streptophyta</taxon>
        <taxon>Embryophyta</taxon>
        <taxon>Tracheophyta</taxon>
        <taxon>Spermatophyta</taxon>
        <taxon>Magnoliopsida</taxon>
        <taxon>Liliopsida</taxon>
        <taxon>Poales</taxon>
        <taxon>Poaceae</taxon>
        <taxon>PACMAD clade</taxon>
        <taxon>Panicoideae</taxon>
        <taxon>Panicodae</taxon>
        <taxon>Paniceae</taxon>
        <taxon>Anthephorinae</taxon>
        <taxon>Digitaria</taxon>
    </lineage>
</organism>
<evidence type="ECO:0000256" key="1">
    <source>
        <dbReference type="ARBA" id="ARBA00005771"/>
    </source>
</evidence>
<comment type="similarity">
    <text evidence="1 3">Belongs to the sulfotransferase 1 family.</text>
</comment>
<comment type="caution">
    <text evidence="5">The sequence shown here is derived from an EMBL/GenBank/DDBJ whole genome shotgun (WGS) entry which is preliminary data.</text>
</comment>
<proteinExistence type="inferred from homology"/>
<dbReference type="InterPro" id="IPR027417">
    <property type="entry name" value="P-loop_NTPase"/>
</dbReference>
<gene>
    <name evidence="5" type="ORF">HU200_037020</name>
</gene>
<dbReference type="OrthoDB" id="205623at2759"/>
<feature type="domain" description="Sulfotransferase" evidence="4">
    <location>
        <begin position="12"/>
        <end position="255"/>
    </location>
</feature>
<dbReference type="EMBL" id="JACEFO010001882">
    <property type="protein sequence ID" value="KAF8696130.1"/>
    <property type="molecule type" value="Genomic_DNA"/>
</dbReference>
<dbReference type="EC" id="2.8.2.-" evidence="3"/>